<dbReference type="GO" id="GO:0007204">
    <property type="term" value="P:positive regulation of cytosolic calcium ion concentration"/>
    <property type="evidence" value="ECO:0007669"/>
    <property type="project" value="TreeGrafter"/>
</dbReference>
<feature type="transmembrane region" description="Helical" evidence="17">
    <location>
        <begin position="238"/>
        <end position="266"/>
    </location>
</feature>
<dbReference type="Gene3D" id="1.20.1070.10">
    <property type="entry name" value="Rhodopsin 7-helix transmembrane proteins"/>
    <property type="match status" value="1"/>
</dbReference>
<evidence type="ECO:0000256" key="5">
    <source>
        <dbReference type="ARBA" id="ARBA00022553"/>
    </source>
</evidence>
<evidence type="ECO:0000256" key="12">
    <source>
        <dbReference type="ARBA" id="ARBA00023180"/>
    </source>
</evidence>
<dbReference type="InterPro" id="IPR050119">
    <property type="entry name" value="CCR1-9-like"/>
</dbReference>
<dbReference type="EMBL" id="JAGXEW010000006">
    <property type="protein sequence ID" value="KAK1170830.1"/>
    <property type="molecule type" value="Genomic_DNA"/>
</dbReference>
<comment type="subcellular location">
    <subcellularLocation>
        <location evidence="1">Cell membrane</location>
        <topology evidence="1">Multi-pass membrane protein</topology>
    </subcellularLocation>
</comment>
<keyword evidence="4" id="KW-0145">Chemotaxis</keyword>
<proteinExistence type="predicted"/>
<dbReference type="GO" id="GO:0009897">
    <property type="term" value="C:external side of plasma membrane"/>
    <property type="evidence" value="ECO:0007669"/>
    <property type="project" value="TreeGrafter"/>
</dbReference>
<keyword evidence="11 19" id="KW-0675">Receptor</keyword>
<keyword evidence="9 17" id="KW-0472">Membrane</keyword>
<feature type="transmembrane region" description="Helical" evidence="17">
    <location>
        <begin position="278"/>
        <end position="301"/>
    </location>
</feature>
<dbReference type="Pfam" id="PF00001">
    <property type="entry name" value="7tm_1"/>
    <property type="match status" value="1"/>
</dbReference>
<feature type="transmembrane region" description="Helical" evidence="17">
    <location>
        <begin position="197"/>
        <end position="217"/>
    </location>
</feature>
<dbReference type="InterPro" id="IPR000174">
    <property type="entry name" value="Chemokine_CXCR_1/2"/>
</dbReference>
<evidence type="ECO:0000259" key="18">
    <source>
        <dbReference type="PROSITE" id="PS50262"/>
    </source>
</evidence>
<feature type="transmembrane region" description="Helical" evidence="17">
    <location>
        <begin position="78"/>
        <end position="98"/>
    </location>
</feature>
<feature type="transmembrane region" description="Helical" evidence="17">
    <location>
        <begin position="118"/>
        <end position="135"/>
    </location>
</feature>
<evidence type="ECO:0000256" key="4">
    <source>
        <dbReference type="ARBA" id="ARBA00022500"/>
    </source>
</evidence>
<keyword evidence="6 17" id="KW-0812">Transmembrane</keyword>
<dbReference type="PRINTS" id="PR00427">
    <property type="entry name" value="INTRLEUKIN8R"/>
</dbReference>
<evidence type="ECO:0000256" key="14">
    <source>
        <dbReference type="ARBA" id="ARBA00025505"/>
    </source>
</evidence>
<evidence type="ECO:0000256" key="6">
    <source>
        <dbReference type="ARBA" id="ARBA00022692"/>
    </source>
</evidence>
<evidence type="ECO:0000313" key="19">
    <source>
        <dbReference type="EMBL" id="KAK1170830.1"/>
    </source>
</evidence>
<evidence type="ECO:0000256" key="11">
    <source>
        <dbReference type="ARBA" id="ARBA00023170"/>
    </source>
</evidence>
<dbReference type="AlphaFoldDB" id="A0AAD8LL46"/>
<reference evidence="19" key="1">
    <citation type="submission" date="2022-02" db="EMBL/GenBank/DDBJ databases">
        <title>Atlantic sturgeon de novo genome assembly.</title>
        <authorList>
            <person name="Stock M."/>
            <person name="Klopp C."/>
            <person name="Guiguen Y."/>
            <person name="Cabau C."/>
            <person name="Parinello H."/>
            <person name="Santidrian Yebra-Pimentel E."/>
            <person name="Kuhl H."/>
            <person name="Dirks R.P."/>
            <person name="Guessner J."/>
            <person name="Wuertz S."/>
            <person name="Du K."/>
            <person name="Schartl M."/>
        </authorList>
    </citation>
    <scope>NUCLEOTIDE SEQUENCE</scope>
    <source>
        <strain evidence="19">STURGEONOMICS-FGT-2020</strain>
        <tissue evidence="19">Whole blood</tissue>
    </source>
</reference>
<gene>
    <name evidence="19" type="primary">CXCR1</name>
    <name evidence="19" type="ORF">AOXY_G7768</name>
</gene>
<dbReference type="GO" id="GO:0016493">
    <property type="term" value="F:C-C chemokine receptor activity"/>
    <property type="evidence" value="ECO:0007669"/>
    <property type="project" value="TreeGrafter"/>
</dbReference>
<feature type="transmembrane region" description="Helical" evidence="17">
    <location>
        <begin position="43"/>
        <end position="66"/>
    </location>
</feature>
<evidence type="ECO:0000256" key="15">
    <source>
        <dbReference type="ARBA" id="ARBA00033468"/>
    </source>
</evidence>
<dbReference type="GO" id="GO:0006955">
    <property type="term" value="P:immune response"/>
    <property type="evidence" value="ECO:0007669"/>
    <property type="project" value="TreeGrafter"/>
</dbReference>
<comment type="caution">
    <text evidence="19">The sequence shown here is derived from an EMBL/GenBank/DDBJ whole genome shotgun (WGS) entry which is preliminary data.</text>
</comment>
<dbReference type="GO" id="GO:0019722">
    <property type="term" value="P:calcium-mediated signaling"/>
    <property type="evidence" value="ECO:0007669"/>
    <property type="project" value="TreeGrafter"/>
</dbReference>
<keyword evidence="10" id="KW-1015">Disulfide bond</keyword>
<dbReference type="InterPro" id="IPR000276">
    <property type="entry name" value="GPCR_Rhodpsn"/>
</dbReference>
<dbReference type="InterPro" id="IPR017452">
    <property type="entry name" value="GPCR_Rhodpsn_7TM"/>
</dbReference>
<sequence>MSSLDSNDLEDLFVNFTFNDTYFDFDPSTSPCLELVLGINSKVLVSLYSLVFILTLVGNTVVVLVIRHRQQRISSTDVYLVNLAVADLILALTVPFWAVYGSSEWIFSDSVSQTLQQLNFYSGILLLVCIHVDTINLTNYRVVCALVWLVAIYLSLSDLLYQKVFPLALGNILYCPENAGHEDIEMWQVPVCFFRPVVHFFMPLVVLFFDLFLNNCFRNQAQTQLPQAENNQKKHLIFALLLVFVIAWCPYNLVILVDTLMMLHIINETCRVRVYIDAALLIAEILCFLHCCINPILYPIIWKNFRRDLLRILKRTGFRREPVSESFSLGDIYPSRY</sequence>
<keyword evidence="13" id="KW-0807">Transducer</keyword>
<evidence type="ECO:0000256" key="17">
    <source>
        <dbReference type="SAM" id="Phobius"/>
    </source>
</evidence>
<keyword evidence="20" id="KW-1185">Reference proteome</keyword>
<protein>
    <recommendedName>
        <fullName evidence="2">C-X-C chemokine receptor type 2</fullName>
    </recommendedName>
    <alternativeName>
        <fullName evidence="15">High affinity interleukin-8 receptor B</fullName>
    </alternativeName>
</protein>
<keyword evidence="5" id="KW-0597">Phosphoprotein</keyword>
<feature type="domain" description="G-protein coupled receptors family 1 profile" evidence="18">
    <location>
        <begin position="58"/>
        <end position="298"/>
    </location>
</feature>
<name>A0AAD8LL46_ACIOX</name>
<evidence type="ECO:0000256" key="3">
    <source>
        <dbReference type="ARBA" id="ARBA00022475"/>
    </source>
</evidence>
<evidence type="ECO:0000256" key="9">
    <source>
        <dbReference type="ARBA" id="ARBA00023136"/>
    </source>
</evidence>
<evidence type="ECO:0000256" key="16">
    <source>
        <dbReference type="ARBA" id="ARBA00034130"/>
    </source>
</evidence>
<keyword evidence="8" id="KW-0297">G-protein coupled receptor</keyword>
<evidence type="ECO:0000256" key="1">
    <source>
        <dbReference type="ARBA" id="ARBA00004651"/>
    </source>
</evidence>
<organism evidence="19 20">
    <name type="scientific">Acipenser oxyrinchus oxyrinchus</name>
    <dbReference type="NCBI Taxonomy" id="40147"/>
    <lineage>
        <taxon>Eukaryota</taxon>
        <taxon>Metazoa</taxon>
        <taxon>Chordata</taxon>
        <taxon>Craniata</taxon>
        <taxon>Vertebrata</taxon>
        <taxon>Euteleostomi</taxon>
        <taxon>Actinopterygii</taxon>
        <taxon>Chondrostei</taxon>
        <taxon>Acipenseriformes</taxon>
        <taxon>Acipenseridae</taxon>
        <taxon>Acipenser</taxon>
    </lineage>
</organism>
<feature type="transmembrane region" description="Helical" evidence="17">
    <location>
        <begin position="142"/>
        <end position="161"/>
    </location>
</feature>
<dbReference type="Proteomes" id="UP001230051">
    <property type="component" value="Unassembled WGS sequence"/>
</dbReference>
<comment type="function">
    <text evidence="14">Receptor for interleukin-8 which is a powerful neutrophil chemotactic factor. Binding of IL-8 to the receptor causes activation of neutrophils. This response is mediated via a G-protein that activates a phosphatidylinositol-calcium second messenger system. Binds to IL-8 with high affinity. Also binds with high affinity to CXCL3, GRO/MGSA and NAP-2.</text>
</comment>
<keyword evidence="12" id="KW-0325">Glycoprotein</keyword>
<dbReference type="GO" id="GO:0030593">
    <property type="term" value="P:neutrophil chemotaxis"/>
    <property type="evidence" value="ECO:0007669"/>
    <property type="project" value="TreeGrafter"/>
</dbReference>
<comment type="subunit">
    <text evidence="16">Interacts with IL8. Interacts with GNAI2.</text>
</comment>
<dbReference type="PANTHER" id="PTHR10489:SF689">
    <property type="entry name" value="C-X-C CHEMOKINE RECEPTOR TYPE 2"/>
    <property type="match status" value="1"/>
</dbReference>
<evidence type="ECO:0000256" key="13">
    <source>
        <dbReference type="ARBA" id="ARBA00023224"/>
    </source>
</evidence>
<evidence type="ECO:0000256" key="2">
    <source>
        <dbReference type="ARBA" id="ARBA00020033"/>
    </source>
</evidence>
<dbReference type="GO" id="GO:0016494">
    <property type="term" value="F:C-X-C chemokine receptor activity"/>
    <property type="evidence" value="ECO:0007669"/>
    <property type="project" value="InterPro"/>
</dbReference>
<evidence type="ECO:0000256" key="8">
    <source>
        <dbReference type="ARBA" id="ARBA00023040"/>
    </source>
</evidence>
<dbReference type="PROSITE" id="PS50262">
    <property type="entry name" value="G_PROTEIN_RECEP_F1_2"/>
    <property type="match status" value="1"/>
</dbReference>
<dbReference type="GO" id="GO:0019957">
    <property type="term" value="F:C-C chemokine binding"/>
    <property type="evidence" value="ECO:0007669"/>
    <property type="project" value="TreeGrafter"/>
</dbReference>
<dbReference type="PRINTS" id="PR00237">
    <property type="entry name" value="GPCRRHODOPSN"/>
</dbReference>
<keyword evidence="3" id="KW-1003">Cell membrane</keyword>
<evidence type="ECO:0000256" key="10">
    <source>
        <dbReference type="ARBA" id="ARBA00023157"/>
    </source>
</evidence>
<accession>A0AAD8LL46</accession>
<dbReference type="PANTHER" id="PTHR10489">
    <property type="entry name" value="CELL ADHESION MOLECULE"/>
    <property type="match status" value="1"/>
</dbReference>
<dbReference type="SUPFAM" id="SSF81321">
    <property type="entry name" value="Family A G protein-coupled receptor-like"/>
    <property type="match status" value="1"/>
</dbReference>
<keyword evidence="7 17" id="KW-1133">Transmembrane helix</keyword>
<evidence type="ECO:0000256" key="7">
    <source>
        <dbReference type="ARBA" id="ARBA00022989"/>
    </source>
</evidence>
<evidence type="ECO:0000313" key="20">
    <source>
        <dbReference type="Proteomes" id="UP001230051"/>
    </source>
</evidence>